<reference evidence="2" key="1">
    <citation type="submission" date="2020-08" db="EMBL/GenBank/DDBJ databases">
        <title>Multicomponent nature underlies the extraordinary mechanical properties of spider dragline silk.</title>
        <authorList>
            <person name="Kono N."/>
            <person name="Nakamura H."/>
            <person name="Mori M."/>
            <person name="Yoshida Y."/>
            <person name="Ohtoshi R."/>
            <person name="Malay A.D."/>
            <person name="Moran D.A.P."/>
            <person name="Tomita M."/>
            <person name="Numata K."/>
            <person name="Arakawa K."/>
        </authorList>
    </citation>
    <scope>NUCLEOTIDE SEQUENCE</scope>
</reference>
<dbReference type="AlphaFoldDB" id="A0A8X6SR34"/>
<evidence type="ECO:0000313" key="2">
    <source>
        <dbReference type="EMBL" id="GFY16150.1"/>
    </source>
</evidence>
<organism evidence="2 3">
    <name type="scientific">Trichonephila clavipes</name>
    <name type="common">Golden silk orbweaver</name>
    <name type="synonym">Nephila clavipes</name>
    <dbReference type="NCBI Taxonomy" id="2585209"/>
    <lineage>
        <taxon>Eukaryota</taxon>
        <taxon>Metazoa</taxon>
        <taxon>Ecdysozoa</taxon>
        <taxon>Arthropoda</taxon>
        <taxon>Chelicerata</taxon>
        <taxon>Arachnida</taxon>
        <taxon>Araneae</taxon>
        <taxon>Araneomorphae</taxon>
        <taxon>Entelegynae</taxon>
        <taxon>Araneoidea</taxon>
        <taxon>Nephilidae</taxon>
        <taxon>Trichonephila</taxon>
    </lineage>
</organism>
<name>A0A8X6SR34_TRICX</name>
<sequence>MLVRLTRAPVLSVGLRRKTQLFSGTLYMAASSKTPPCQSKGSGGSKGESKEVKIAREKRVRETRNHKRVSSCQKITKVPRDCDTRTHLKKSHSFSSLLNYLRAFGDGPVDPQVVKVSNHGWHASNSSPVPQKTRRVEQGCTLNLSKAEMSSRWCAVVVRRGGASSSVTLVI</sequence>
<dbReference type="Proteomes" id="UP000887159">
    <property type="component" value="Unassembled WGS sequence"/>
</dbReference>
<comment type="caution">
    <text evidence="2">The sequence shown here is derived from an EMBL/GenBank/DDBJ whole genome shotgun (WGS) entry which is preliminary data.</text>
</comment>
<evidence type="ECO:0000313" key="3">
    <source>
        <dbReference type="Proteomes" id="UP000887159"/>
    </source>
</evidence>
<proteinExistence type="predicted"/>
<protein>
    <submittedName>
        <fullName evidence="2">Uncharacterized protein</fullName>
    </submittedName>
</protein>
<gene>
    <name evidence="2" type="ORF">TNCV_2347951</name>
</gene>
<accession>A0A8X6SR34</accession>
<dbReference type="EMBL" id="BMAU01021338">
    <property type="protein sequence ID" value="GFY16150.1"/>
    <property type="molecule type" value="Genomic_DNA"/>
</dbReference>
<feature type="region of interest" description="Disordered" evidence="1">
    <location>
        <begin position="32"/>
        <end position="53"/>
    </location>
</feature>
<evidence type="ECO:0000256" key="1">
    <source>
        <dbReference type="SAM" id="MobiDB-lite"/>
    </source>
</evidence>
<keyword evidence="3" id="KW-1185">Reference proteome</keyword>